<reference evidence="2 3" key="1">
    <citation type="submission" date="2019-06" db="EMBL/GenBank/DDBJ databases">
        <title>Genome Sequence of the Brown Rot Fungal Pathogen Monilinia fructicola.</title>
        <authorList>
            <person name="De Miccolis Angelini R.M."/>
            <person name="Landi L."/>
            <person name="Abate D."/>
            <person name="Pollastro S."/>
            <person name="Romanazzi G."/>
            <person name="Faretra F."/>
        </authorList>
    </citation>
    <scope>NUCLEOTIDE SEQUENCE [LARGE SCALE GENOMIC DNA]</scope>
    <source>
        <strain evidence="2 3">Mfrc123</strain>
    </source>
</reference>
<dbReference type="VEuPathDB" id="FungiDB:MFRU_010g01400"/>
<proteinExistence type="predicted"/>
<evidence type="ECO:0000313" key="2">
    <source>
        <dbReference type="EMBL" id="KAA8567727.1"/>
    </source>
</evidence>
<dbReference type="SUPFAM" id="SSF53335">
    <property type="entry name" value="S-adenosyl-L-methionine-dependent methyltransferases"/>
    <property type="match status" value="1"/>
</dbReference>
<dbReference type="Gene3D" id="3.40.50.150">
    <property type="entry name" value="Vaccinia Virus protein VP39"/>
    <property type="match status" value="1"/>
</dbReference>
<evidence type="ECO:0000259" key="1">
    <source>
        <dbReference type="Pfam" id="PF08242"/>
    </source>
</evidence>
<dbReference type="InterPro" id="IPR013217">
    <property type="entry name" value="Methyltransf_12"/>
</dbReference>
<dbReference type="Pfam" id="PF08242">
    <property type="entry name" value="Methyltransf_12"/>
    <property type="match status" value="1"/>
</dbReference>
<dbReference type="EMBL" id="VICG01000010">
    <property type="protein sequence ID" value="KAA8567727.1"/>
    <property type="molecule type" value="Genomic_DNA"/>
</dbReference>
<dbReference type="InterPro" id="IPR029063">
    <property type="entry name" value="SAM-dependent_MTases_sf"/>
</dbReference>
<evidence type="ECO:0000313" key="3">
    <source>
        <dbReference type="Proteomes" id="UP000322873"/>
    </source>
</evidence>
<protein>
    <recommendedName>
        <fullName evidence="1">Methyltransferase type 12 domain-containing protein</fullName>
    </recommendedName>
</protein>
<dbReference type="AlphaFoldDB" id="A0A5M9JG52"/>
<comment type="caution">
    <text evidence="2">The sequence shown here is derived from an EMBL/GenBank/DDBJ whole genome shotgun (WGS) entry which is preliminary data.</text>
</comment>
<keyword evidence="3" id="KW-1185">Reference proteome</keyword>
<gene>
    <name evidence="2" type="ORF">EYC84_008198</name>
</gene>
<dbReference type="CDD" id="cd02440">
    <property type="entry name" value="AdoMet_MTases"/>
    <property type="match status" value="1"/>
</dbReference>
<dbReference type="Proteomes" id="UP000322873">
    <property type="component" value="Unassembled WGS sequence"/>
</dbReference>
<feature type="domain" description="Methyltransferase type 12" evidence="1">
    <location>
        <begin position="64"/>
        <end position="172"/>
    </location>
</feature>
<dbReference type="PANTHER" id="PTHR43861:SF1">
    <property type="entry name" value="TRANS-ACONITATE 2-METHYLTRANSFERASE"/>
    <property type="match status" value="1"/>
</dbReference>
<accession>A0A5M9JG52</accession>
<dbReference type="PANTHER" id="PTHR43861">
    <property type="entry name" value="TRANS-ACONITATE 2-METHYLTRANSFERASE-RELATED"/>
    <property type="match status" value="1"/>
</dbReference>
<organism evidence="2 3">
    <name type="scientific">Monilinia fructicola</name>
    <name type="common">Brown rot fungus</name>
    <name type="synonym">Ciboria fructicola</name>
    <dbReference type="NCBI Taxonomy" id="38448"/>
    <lineage>
        <taxon>Eukaryota</taxon>
        <taxon>Fungi</taxon>
        <taxon>Dikarya</taxon>
        <taxon>Ascomycota</taxon>
        <taxon>Pezizomycotina</taxon>
        <taxon>Leotiomycetes</taxon>
        <taxon>Helotiales</taxon>
        <taxon>Sclerotiniaceae</taxon>
        <taxon>Monilinia</taxon>
    </lineage>
</organism>
<name>A0A5M9JG52_MONFR</name>
<sequence length="278" mass="30602">MSTSSTSTTRSEAVSTSLLYNRWAATYDTDRNPLQILDSALIPSLLSTLFSLPSDAQNGTTITEIGCGTGRNTIRLLTPPLSTSISSIYALDLSPAMLDMARSRCAALIANHESHCHPPRIRFAEFDALDPRGNPEVAELVRGKADTIMSTLVLEHLPISSFFSAVHFLLKPASNVSTGRLLITNMHAEMGRRSQAGFVDEVEGKKTKVRGESYVYEVEEVVEEGKKWGFHVLGEVLERKIEADDIGEGGDGLKLGSRGKKWIGKRMWFGMIMERKVE</sequence>